<name>A0AAW9QLU2_9CHRO</name>
<dbReference type="SMART" id="SM00465">
    <property type="entry name" value="GIYc"/>
    <property type="match status" value="1"/>
</dbReference>
<dbReference type="RefSeq" id="WP_332863557.1">
    <property type="nucleotide sequence ID" value="NZ_JBAFSM010000004.1"/>
</dbReference>
<feature type="domain" description="GIY-YIG" evidence="1">
    <location>
        <begin position="12"/>
        <end position="99"/>
    </location>
</feature>
<reference evidence="2 3" key="1">
    <citation type="submission" date="2024-01" db="EMBL/GenBank/DDBJ databases">
        <title>Genomic insights into the taxonomy and metabolism of the cyanobacterium Pannus brasiliensis CCIBt3594.</title>
        <authorList>
            <person name="Machado M."/>
            <person name="Botero N.B."/>
            <person name="Andreote A.P.D."/>
            <person name="Feitosa A.M.T."/>
            <person name="Popin R."/>
            <person name="Sivonen K."/>
            <person name="Fiore M.F."/>
        </authorList>
    </citation>
    <scope>NUCLEOTIDE SEQUENCE [LARGE SCALE GENOMIC DNA]</scope>
    <source>
        <strain evidence="2 3">CCIBt3594</strain>
    </source>
</reference>
<accession>A0AAW9QLU2</accession>
<dbReference type="SUPFAM" id="SSF82771">
    <property type="entry name" value="GIY-YIG endonuclease"/>
    <property type="match status" value="1"/>
</dbReference>
<proteinExistence type="predicted"/>
<dbReference type="AlphaFoldDB" id="A0AAW9QLU2"/>
<comment type="caution">
    <text evidence="2">The sequence shown here is derived from an EMBL/GenBank/DDBJ whole genome shotgun (WGS) entry which is preliminary data.</text>
</comment>
<dbReference type="InterPro" id="IPR035901">
    <property type="entry name" value="GIY-YIG_endonuc_sf"/>
</dbReference>
<evidence type="ECO:0000313" key="2">
    <source>
        <dbReference type="EMBL" id="MEG3436105.1"/>
    </source>
</evidence>
<dbReference type="Proteomes" id="UP001328733">
    <property type="component" value="Unassembled WGS sequence"/>
</dbReference>
<dbReference type="EMBL" id="JBAFSM010000004">
    <property type="protein sequence ID" value="MEG3436105.1"/>
    <property type="molecule type" value="Genomic_DNA"/>
</dbReference>
<evidence type="ECO:0000313" key="3">
    <source>
        <dbReference type="Proteomes" id="UP001328733"/>
    </source>
</evidence>
<keyword evidence="3" id="KW-1185">Reference proteome</keyword>
<dbReference type="Pfam" id="PF01541">
    <property type="entry name" value="GIY-YIG"/>
    <property type="match status" value="1"/>
</dbReference>
<dbReference type="Gene3D" id="3.40.1440.10">
    <property type="entry name" value="GIY-YIG endonuclease"/>
    <property type="match status" value="1"/>
</dbReference>
<evidence type="ECO:0000259" key="1">
    <source>
        <dbReference type="PROSITE" id="PS50164"/>
    </source>
</evidence>
<sequence>MSKTESALTMDKVGLVYQIKNLKNSKVYIGCTAANFGVRISQHLRSVGVVRSPLYDEMNLDIKSFSFQIIENEIPISNLRERESYWIRYFNSSMIGYNQVIVSGNEKLTESIVWEIRDLLMTTRLKFAEIANLYGVSSDAIADINLGRSWLDESLEYPLRKQTVKRKQLSTDDIHEIYKMLRDPSLSFSEMAQKLGWSSEAVLRKINNGTYSVSPLPKECYPIRSVDSRKGRKAAQR</sequence>
<protein>
    <submittedName>
        <fullName evidence="2">GIY-YIG nuclease family protein</fullName>
    </submittedName>
</protein>
<gene>
    <name evidence="2" type="ORF">V0288_03155</name>
</gene>
<dbReference type="PROSITE" id="PS50164">
    <property type="entry name" value="GIY_YIG"/>
    <property type="match status" value="1"/>
</dbReference>
<organism evidence="2 3">
    <name type="scientific">Pannus brasiliensis CCIBt3594</name>
    <dbReference type="NCBI Taxonomy" id="1427578"/>
    <lineage>
        <taxon>Bacteria</taxon>
        <taxon>Bacillati</taxon>
        <taxon>Cyanobacteriota</taxon>
        <taxon>Cyanophyceae</taxon>
        <taxon>Oscillatoriophycideae</taxon>
        <taxon>Chroococcales</taxon>
        <taxon>Microcystaceae</taxon>
        <taxon>Pannus</taxon>
    </lineage>
</organism>
<dbReference type="InterPro" id="IPR000305">
    <property type="entry name" value="GIY-YIG_endonuc"/>
</dbReference>